<evidence type="ECO:0000313" key="2">
    <source>
        <dbReference type="EMBL" id="MPC99801.1"/>
    </source>
</evidence>
<evidence type="ECO:0000313" key="3">
    <source>
        <dbReference type="Proteomes" id="UP000324222"/>
    </source>
</evidence>
<dbReference type="EMBL" id="VSRR010119965">
    <property type="protein sequence ID" value="MPC99801.1"/>
    <property type="molecule type" value="Genomic_DNA"/>
</dbReference>
<feature type="region of interest" description="Disordered" evidence="1">
    <location>
        <begin position="68"/>
        <end position="88"/>
    </location>
</feature>
<keyword evidence="3" id="KW-1185">Reference proteome</keyword>
<protein>
    <submittedName>
        <fullName evidence="2">Uncharacterized protein</fullName>
    </submittedName>
</protein>
<sequence length="121" mass="13948">MRLHLAHLGNVTKLARRRRGRCAATRLHLFRVTLASHSQVDTEAGSRPLRPRRWESFHGRRRRLCKNPKGRECKARRHKTAAGGRAARGAVVRRGILQEPHLSHDRQAHRLMNIPRRTPAV</sequence>
<dbReference type="Proteomes" id="UP000324222">
    <property type="component" value="Unassembled WGS sequence"/>
</dbReference>
<gene>
    <name evidence="2" type="ORF">E2C01_095240</name>
</gene>
<dbReference type="AlphaFoldDB" id="A0A5B7JPA8"/>
<evidence type="ECO:0000256" key="1">
    <source>
        <dbReference type="SAM" id="MobiDB-lite"/>
    </source>
</evidence>
<organism evidence="2 3">
    <name type="scientific">Portunus trituberculatus</name>
    <name type="common">Swimming crab</name>
    <name type="synonym">Neptunus trituberculatus</name>
    <dbReference type="NCBI Taxonomy" id="210409"/>
    <lineage>
        <taxon>Eukaryota</taxon>
        <taxon>Metazoa</taxon>
        <taxon>Ecdysozoa</taxon>
        <taxon>Arthropoda</taxon>
        <taxon>Crustacea</taxon>
        <taxon>Multicrustacea</taxon>
        <taxon>Malacostraca</taxon>
        <taxon>Eumalacostraca</taxon>
        <taxon>Eucarida</taxon>
        <taxon>Decapoda</taxon>
        <taxon>Pleocyemata</taxon>
        <taxon>Brachyura</taxon>
        <taxon>Eubrachyura</taxon>
        <taxon>Portunoidea</taxon>
        <taxon>Portunidae</taxon>
        <taxon>Portuninae</taxon>
        <taxon>Portunus</taxon>
    </lineage>
</organism>
<reference evidence="2 3" key="1">
    <citation type="submission" date="2019-05" db="EMBL/GenBank/DDBJ databases">
        <title>Another draft genome of Portunus trituberculatus and its Hox gene families provides insights of decapod evolution.</title>
        <authorList>
            <person name="Jeong J.-H."/>
            <person name="Song I."/>
            <person name="Kim S."/>
            <person name="Choi T."/>
            <person name="Kim D."/>
            <person name="Ryu S."/>
            <person name="Kim W."/>
        </authorList>
    </citation>
    <scope>NUCLEOTIDE SEQUENCE [LARGE SCALE GENOMIC DNA]</scope>
    <source>
        <tissue evidence="2">Muscle</tissue>
    </source>
</reference>
<proteinExistence type="predicted"/>
<name>A0A5B7JPA8_PORTR</name>
<comment type="caution">
    <text evidence="2">The sequence shown here is derived from an EMBL/GenBank/DDBJ whole genome shotgun (WGS) entry which is preliminary data.</text>
</comment>
<accession>A0A5B7JPA8</accession>
<feature type="compositionally biased region" description="Basic residues" evidence="1">
    <location>
        <begin position="68"/>
        <end position="80"/>
    </location>
</feature>